<protein>
    <submittedName>
        <fullName evidence="4">Uncharacterized protein</fullName>
    </submittedName>
</protein>
<dbReference type="InterPro" id="IPR036770">
    <property type="entry name" value="Ankyrin_rpt-contain_sf"/>
</dbReference>
<dbReference type="STRING" id="983964.A0A2T3ZRC9"/>
<feature type="non-terminal residue" evidence="4">
    <location>
        <position position="85"/>
    </location>
</feature>
<dbReference type="PANTHER" id="PTHR23206:SF7">
    <property type="entry name" value="PROTEIN KINASE DOMAIN-CONTAINING PROTEIN"/>
    <property type="match status" value="1"/>
</dbReference>
<evidence type="ECO:0000256" key="2">
    <source>
        <dbReference type="ARBA" id="ARBA00023043"/>
    </source>
</evidence>
<feature type="non-terminal residue" evidence="4">
    <location>
        <position position="1"/>
    </location>
</feature>
<dbReference type="AlphaFoldDB" id="A0A2T3ZRC9"/>
<dbReference type="Gene3D" id="1.25.40.20">
    <property type="entry name" value="Ankyrin repeat-containing domain"/>
    <property type="match status" value="1"/>
</dbReference>
<dbReference type="GO" id="GO:0005737">
    <property type="term" value="C:cytoplasm"/>
    <property type="evidence" value="ECO:0007669"/>
    <property type="project" value="TreeGrafter"/>
</dbReference>
<name>A0A2T3ZRC9_TRIHA</name>
<dbReference type="SUPFAM" id="SSF48403">
    <property type="entry name" value="Ankyrin repeat"/>
    <property type="match status" value="1"/>
</dbReference>
<dbReference type="RefSeq" id="XP_024767043.1">
    <property type="nucleotide sequence ID" value="XM_024915255.1"/>
</dbReference>
<evidence type="ECO:0000256" key="1">
    <source>
        <dbReference type="ARBA" id="ARBA00022737"/>
    </source>
</evidence>
<evidence type="ECO:0000256" key="3">
    <source>
        <dbReference type="PROSITE-ProRule" id="PRU00023"/>
    </source>
</evidence>
<sequence length="85" mass="9008">TPLLFVAGSGHRAVIEILLRVGADTESADMDGCDSTALNLAAMNGHEEISWVLIESGADMESKDRSGLTPLSWAISNGRDPVVRL</sequence>
<dbReference type="Proteomes" id="UP000241690">
    <property type="component" value="Unassembled WGS sequence"/>
</dbReference>
<feature type="repeat" description="ANK" evidence="3">
    <location>
        <begin position="1"/>
        <end position="30"/>
    </location>
</feature>
<keyword evidence="2 3" id="KW-0040">ANK repeat</keyword>
<gene>
    <name evidence="4" type="ORF">M431DRAFT_44994</name>
</gene>
<dbReference type="Pfam" id="PF12796">
    <property type="entry name" value="Ank_2"/>
    <property type="match status" value="1"/>
</dbReference>
<accession>A0A2T3ZRC9</accession>
<dbReference type="InterPro" id="IPR051631">
    <property type="entry name" value="Ankyrin-KH/SAM_domain"/>
</dbReference>
<keyword evidence="5" id="KW-1185">Reference proteome</keyword>
<dbReference type="GeneID" id="36623822"/>
<reference evidence="4 5" key="1">
    <citation type="submission" date="2016-07" db="EMBL/GenBank/DDBJ databases">
        <title>Multiple horizontal gene transfer events from other fungi enriched the ability of initially mycotrophic Trichoderma (Ascomycota) to feed on dead plant biomass.</title>
        <authorList>
            <consortium name="DOE Joint Genome Institute"/>
            <person name="Aerts A."/>
            <person name="Atanasova L."/>
            <person name="Chenthamara K."/>
            <person name="Zhang J."/>
            <person name="Grujic M."/>
            <person name="Henrissat B."/>
            <person name="Kuo A."/>
            <person name="Salamov A."/>
            <person name="Lipzen A."/>
            <person name="Labutti K."/>
            <person name="Barry K."/>
            <person name="Miao Y."/>
            <person name="Rahimi M.J."/>
            <person name="Shen Q."/>
            <person name="Grigoriev I.V."/>
            <person name="Kubicek C.P."/>
            <person name="Druzhinina I.S."/>
        </authorList>
    </citation>
    <scope>NUCLEOTIDE SEQUENCE [LARGE SCALE GENOMIC DNA]</scope>
    <source>
        <strain evidence="4 5">CBS 226.95</strain>
    </source>
</reference>
<dbReference type="EMBL" id="KZ679740">
    <property type="protein sequence ID" value="PTB47366.1"/>
    <property type="molecule type" value="Genomic_DNA"/>
</dbReference>
<proteinExistence type="predicted"/>
<dbReference type="InterPro" id="IPR002110">
    <property type="entry name" value="Ankyrin_rpt"/>
</dbReference>
<dbReference type="PROSITE" id="PS50297">
    <property type="entry name" value="ANK_REP_REGION"/>
    <property type="match status" value="2"/>
</dbReference>
<dbReference type="PROSITE" id="PS50088">
    <property type="entry name" value="ANK_REPEAT"/>
    <property type="match status" value="2"/>
</dbReference>
<evidence type="ECO:0000313" key="4">
    <source>
        <dbReference type="EMBL" id="PTB47366.1"/>
    </source>
</evidence>
<keyword evidence="1" id="KW-0677">Repeat</keyword>
<evidence type="ECO:0000313" key="5">
    <source>
        <dbReference type="Proteomes" id="UP000241690"/>
    </source>
</evidence>
<dbReference type="PANTHER" id="PTHR23206">
    <property type="entry name" value="MASK PROTEIN"/>
    <property type="match status" value="1"/>
</dbReference>
<organism evidence="4 5">
    <name type="scientific">Trichoderma harzianum CBS 226.95</name>
    <dbReference type="NCBI Taxonomy" id="983964"/>
    <lineage>
        <taxon>Eukaryota</taxon>
        <taxon>Fungi</taxon>
        <taxon>Dikarya</taxon>
        <taxon>Ascomycota</taxon>
        <taxon>Pezizomycotina</taxon>
        <taxon>Sordariomycetes</taxon>
        <taxon>Hypocreomycetidae</taxon>
        <taxon>Hypocreales</taxon>
        <taxon>Hypocreaceae</taxon>
        <taxon>Trichoderma</taxon>
    </lineage>
</organism>
<feature type="repeat" description="ANK" evidence="3">
    <location>
        <begin position="33"/>
        <end position="65"/>
    </location>
</feature>